<feature type="transmembrane region" description="Helical" evidence="1">
    <location>
        <begin position="12"/>
        <end position="30"/>
    </location>
</feature>
<dbReference type="PANTHER" id="PTHR34989">
    <property type="entry name" value="PROTEIN HDED"/>
    <property type="match status" value="1"/>
</dbReference>
<dbReference type="EMBL" id="CVRR01000007">
    <property type="protein sequence ID" value="CRL34928.1"/>
    <property type="molecule type" value="Genomic_DNA"/>
</dbReference>
<dbReference type="InterPro" id="IPR005325">
    <property type="entry name" value="DUF308_memb"/>
</dbReference>
<keyword evidence="3" id="KW-1185">Reference proteome</keyword>
<dbReference type="STRING" id="301302.ERS852420_00125"/>
<reference evidence="3" key="1">
    <citation type="submission" date="2015-05" db="EMBL/GenBank/DDBJ databases">
        <authorList>
            <consortium name="Pathogen Informatics"/>
        </authorList>
    </citation>
    <scope>NUCLEOTIDE SEQUENCE [LARGE SCALE GENOMIC DNA]</scope>
    <source>
        <strain evidence="3">M72</strain>
    </source>
</reference>
<gene>
    <name evidence="2" type="ORF">M72_22591</name>
</gene>
<name>A0A0M6WFA4_9FIRM</name>
<organism evidence="2 3">
    <name type="scientific">Roseburia faecis</name>
    <dbReference type="NCBI Taxonomy" id="301302"/>
    <lineage>
        <taxon>Bacteria</taxon>
        <taxon>Bacillati</taxon>
        <taxon>Bacillota</taxon>
        <taxon>Clostridia</taxon>
        <taxon>Lachnospirales</taxon>
        <taxon>Lachnospiraceae</taxon>
        <taxon>Roseburia</taxon>
    </lineage>
</organism>
<keyword evidence="1" id="KW-0472">Membrane</keyword>
<proteinExistence type="predicted"/>
<feature type="transmembrane region" description="Helical" evidence="1">
    <location>
        <begin position="125"/>
        <end position="145"/>
    </location>
</feature>
<protein>
    <recommendedName>
        <fullName evidence="4">Acid-resistance membrane protein</fullName>
    </recommendedName>
</protein>
<feature type="transmembrane region" description="Helical" evidence="1">
    <location>
        <begin position="151"/>
        <end position="171"/>
    </location>
</feature>
<evidence type="ECO:0008006" key="4">
    <source>
        <dbReference type="Google" id="ProtNLM"/>
    </source>
</evidence>
<dbReference type="OrthoDB" id="1828931at2"/>
<dbReference type="Pfam" id="PF03729">
    <property type="entry name" value="DUF308"/>
    <property type="match status" value="1"/>
</dbReference>
<evidence type="ECO:0000313" key="3">
    <source>
        <dbReference type="Proteomes" id="UP000049979"/>
    </source>
</evidence>
<feature type="transmembrane region" description="Helical" evidence="1">
    <location>
        <begin position="86"/>
        <end position="104"/>
    </location>
</feature>
<feature type="transmembrane region" description="Helical" evidence="1">
    <location>
        <begin position="60"/>
        <end position="80"/>
    </location>
</feature>
<dbReference type="AlphaFoldDB" id="A0A0M6WFA4"/>
<feature type="transmembrane region" description="Helical" evidence="1">
    <location>
        <begin position="36"/>
        <end position="53"/>
    </location>
</feature>
<evidence type="ECO:0000256" key="1">
    <source>
        <dbReference type="SAM" id="Phobius"/>
    </source>
</evidence>
<dbReference type="RefSeq" id="WP_055067275.1">
    <property type="nucleotide sequence ID" value="NZ_CP173697.1"/>
</dbReference>
<accession>A0A0M6WFA4</accession>
<keyword evidence="1" id="KW-1133">Transmembrane helix</keyword>
<dbReference type="Proteomes" id="UP000049979">
    <property type="component" value="Unassembled WGS sequence"/>
</dbReference>
<dbReference type="PANTHER" id="PTHR34989:SF1">
    <property type="entry name" value="PROTEIN HDED"/>
    <property type="match status" value="1"/>
</dbReference>
<dbReference type="GO" id="GO:0005886">
    <property type="term" value="C:plasma membrane"/>
    <property type="evidence" value="ECO:0007669"/>
    <property type="project" value="TreeGrafter"/>
</dbReference>
<keyword evidence="1" id="KW-0812">Transmembrane</keyword>
<evidence type="ECO:0000313" key="2">
    <source>
        <dbReference type="EMBL" id="CRL34928.1"/>
    </source>
</evidence>
<dbReference type="InterPro" id="IPR052712">
    <property type="entry name" value="Acid_resist_chaperone_HdeD"/>
</dbReference>
<sequence>MREFLKRAKADYLLSSVLCIALGIIFVVWKGGVIDVIGTLLSIAMIIVGIIYLGSFILSLATFGASTIVGILVLAVGIWFLIQPSLIVSLVPVILGVGLVFHGIRAVTEAVNAKKYGYEKWGMDLVFAIICLVCGLVCVFCPLGVLKQFIMLVGIVLIINGALNLWIAVTATRAARDYRRRTETVDTEFVENEGDRDETDGI</sequence>